<accession>A0A288W783</accession>
<dbReference type="EMBL" id="KX887330">
    <property type="protein sequence ID" value="ARR27491.1"/>
    <property type="molecule type" value="Genomic_DNA"/>
</dbReference>
<keyword evidence="2" id="KW-0496">Mitochondrion</keyword>
<geneLocation type="mitochondrion" evidence="2"/>
<evidence type="ECO:0000256" key="1">
    <source>
        <dbReference type="SAM" id="MobiDB-lite"/>
    </source>
</evidence>
<organism evidence="2">
    <name type="scientific">Bupleurum falcatum</name>
    <name type="common">Sickle-leaved hare's-ear</name>
    <dbReference type="NCBI Taxonomy" id="46367"/>
    <lineage>
        <taxon>Eukaryota</taxon>
        <taxon>Viridiplantae</taxon>
        <taxon>Streptophyta</taxon>
        <taxon>Embryophyta</taxon>
        <taxon>Tracheophyta</taxon>
        <taxon>Spermatophyta</taxon>
        <taxon>Magnoliopsida</taxon>
        <taxon>eudicotyledons</taxon>
        <taxon>Gunneridae</taxon>
        <taxon>Pentapetalae</taxon>
        <taxon>asterids</taxon>
        <taxon>campanulids</taxon>
        <taxon>Apiales</taxon>
        <taxon>Apiaceae</taxon>
        <taxon>Apioideae</taxon>
        <taxon>Bupleureae</taxon>
        <taxon>Bupleurum</taxon>
    </lineage>
</organism>
<name>A0A288W783_BUPFA</name>
<dbReference type="GeneID" id="34678214"/>
<evidence type="ECO:0000313" key="2">
    <source>
        <dbReference type="EMBL" id="ARR27491.1"/>
    </source>
</evidence>
<protein>
    <submittedName>
        <fullName evidence="2">Orf96</fullName>
    </submittedName>
</protein>
<reference evidence="2" key="1">
    <citation type="submission" date="2016-09" db="EMBL/GenBank/DDBJ databases">
        <title>The complete mitochondrial genome sequence of Bupleurum falcatum and Platycodon grandiflorum.</title>
        <authorList>
            <person name="Kim C.-K."/>
        </authorList>
    </citation>
    <scope>NUCLEOTIDE SEQUENCE</scope>
</reference>
<sequence length="121" mass="13640">MPMDRGPGPTSKESATYGTAPLKKRKKKWKVVLYSTCIILNFSSKKVIKKERREIGPCFPREAAFSQASSLLLLVDCSMTGFPVSWALLARLRSDPASQNLKSFLLPARKRMRPNAQRLSR</sequence>
<feature type="region of interest" description="Disordered" evidence="1">
    <location>
        <begin position="1"/>
        <end position="21"/>
    </location>
</feature>
<proteinExistence type="predicted"/>
<dbReference type="RefSeq" id="YP_009430359.1">
    <property type="nucleotide sequence ID" value="NC_035962.1"/>
</dbReference>
<dbReference type="AlphaFoldDB" id="A0A288W783"/>